<evidence type="ECO:0000313" key="2">
    <source>
        <dbReference type="Proteomes" id="UP001066276"/>
    </source>
</evidence>
<gene>
    <name evidence="1" type="ORF">NDU88_003546</name>
</gene>
<reference evidence="1" key="1">
    <citation type="journal article" date="2022" name="bioRxiv">
        <title>Sequencing and chromosome-scale assembly of the giantPleurodeles waltlgenome.</title>
        <authorList>
            <person name="Brown T."/>
            <person name="Elewa A."/>
            <person name="Iarovenko S."/>
            <person name="Subramanian E."/>
            <person name="Araus A.J."/>
            <person name="Petzold A."/>
            <person name="Susuki M."/>
            <person name="Suzuki K.-i.T."/>
            <person name="Hayashi T."/>
            <person name="Toyoda A."/>
            <person name="Oliveira C."/>
            <person name="Osipova E."/>
            <person name="Leigh N.D."/>
            <person name="Simon A."/>
            <person name="Yun M.H."/>
        </authorList>
    </citation>
    <scope>NUCLEOTIDE SEQUENCE</scope>
    <source>
        <strain evidence="1">20211129_DDA</strain>
        <tissue evidence="1">Liver</tissue>
    </source>
</reference>
<evidence type="ECO:0000313" key="1">
    <source>
        <dbReference type="EMBL" id="KAJ1194257.1"/>
    </source>
</evidence>
<organism evidence="1 2">
    <name type="scientific">Pleurodeles waltl</name>
    <name type="common">Iberian ribbed newt</name>
    <dbReference type="NCBI Taxonomy" id="8319"/>
    <lineage>
        <taxon>Eukaryota</taxon>
        <taxon>Metazoa</taxon>
        <taxon>Chordata</taxon>
        <taxon>Craniata</taxon>
        <taxon>Vertebrata</taxon>
        <taxon>Euteleostomi</taxon>
        <taxon>Amphibia</taxon>
        <taxon>Batrachia</taxon>
        <taxon>Caudata</taxon>
        <taxon>Salamandroidea</taxon>
        <taxon>Salamandridae</taxon>
        <taxon>Pleurodelinae</taxon>
        <taxon>Pleurodeles</taxon>
    </lineage>
</organism>
<dbReference type="EMBL" id="JANPWB010000004">
    <property type="protein sequence ID" value="KAJ1194257.1"/>
    <property type="molecule type" value="Genomic_DNA"/>
</dbReference>
<sequence length="82" mass="9117">MKRNRGFLKELPLKKDVTAVSRTRSTKRVRRLWISPQRAADITARAEGNQLAVTAASDTRCYKGNNLQLQADSGTETNSKGI</sequence>
<dbReference type="AlphaFoldDB" id="A0AAV7UYR9"/>
<name>A0AAV7UYR9_PLEWA</name>
<protein>
    <submittedName>
        <fullName evidence="1">Uncharacterized protein</fullName>
    </submittedName>
</protein>
<comment type="caution">
    <text evidence="1">The sequence shown here is derived from an EMBL/GenBank/DDBJ whole genome shotgun (WGS) entry which is preliminary data.</text>
</comment>
<proteinExistence type="predicted"/>
<accession>A0AAV7UYR9</accession>
<keyword evidence="2" id="KW-1185">Reference proteome</keyword>
<dbReference type="Proteomes" id="UP001066276">
    <property type="component" value="Chromosome 2_2"/>
</dbReference>